<geneLocation type="plasmid" evidence="3 5">
    <name>unnamed3</name>
</geneLocation>
<dbReference type="KEGG" id="btw:BF38_5743"/>
<evidence type="ECO:0000313" key="3">
    <source>
        <dbReference type="EMBL" id="QKH22806.1"/>
    </source>
</evidence>
<proteinExistence type="predicted"/>
<evidence type="ECO:0000313" key="2">
    <source>
        <dbReference type="EMBL" id="MDR4174931.1"/>
    </source>
</evidence>
<dbReference type="EMBL" id="VKQN01000001">
    <property type="protein sequence ID" value="MDR4174931.1"/>
    <property type="molecule type" value="Genomic_DNA"/>
</dbReference>
<evidence type="ECO:0000313" key="5">
    <source>
        <dbReference type="Proteomes" id="UP000501107"/>
    </source>
</evidence>
<name>A0A0B5N7X6_BACTU</name>
<evidence type="ECO:0000313" key="4">
    <source>
        <dbReference type="Proteomes" id="UP000031876"/>
    </source>
</evidence>
<dbReference type="Proteomes" id="UP001181533">
    <property type="component" value="Unassembled WGS sequence"/>
</dbReference>
<dbReference type="EMBL" id="CP053979">
    <property type="protein sequence ID" value="QKH22806.1"/>
    <property type="molecule type" value="Genomic_DNA"/>
</dbReference>
<organism evidence="3 5">
    <name type="scientific">Bacillus thuringiensis</name>
    <dbReference type="NCBI Taxonomy" id="1428"/>
    <lineage>
        <taxon>Bacteria</taxon>
        <taxon>Bacillati</taxon>
        <taxon>Bacillota</taxon>
        <taxon>Bacilli</taxon>
        <taxon>Bacillales</taxon>
        <taxon>Bacillaceae</taxon>
        <taxon>Bacillus</taxon>
        <taxon>Bacillus cereus group</taxon>
    </lineage>
</organism>
<dbReference type="RefSeq" id="WP_000063414.1">
    <property type="nucleotide sequence ID" value="NZ_CP009334.1"/>
</dbReference>
<dbReference type="AlphaFoldDB" id="A0A0B5N7X6"/>
<keyword evidence="3" id="KW-0614">Plasmid</keyword>
<evidence type="ECO:0000313" key="1">
    <source>
        <dbReference type="EMBL" id="AJG73864.1"/>
    </source>
</evidence>
<reference evidence="2" key="2">
    <citation type="submission" date="2019-07" db="EMBL/GenBank/DDBJ databases">
        <title>Phylogenomic Reclassification of ATCC Bacillus Strains and Various Taxa within the Genus Bacillus.</title>
        <authorList>
            <person name="Riojas M.A."/>
            <person name="Frank A.M."/>
            <person name="Fenn S.L."/>
            <person name="King S.P."/>
            <person name="Brower S.M."/>
            <person name="Hazbon M.H."/>
        </authorList>
    </citation>
    <scope>NUCLEOTIDE SEQUENCE</scope>
    <source>
        <strain evidence="2">ATCC 35646</strain>
    </source>
</reference>
<reference evidence="3 5" key="3">
    <citation type="submission" date="2020-05" db="EMBL/GenBank/DDBJ databases">
        <title>FDA dAtabase for Regulatory Grade micrObial Sequences (FDA-ARGOS): Supporting development and validation of Infectious Disease Dx tests.</title>
        <authorList>
            <person name="Nelson B."/>
            <person name="Plummer A."/>
            <person name="Tallon L."/>
            <person name="Sadzewicz L."/>
            <person name="Zhao X."/>
            <person name="Vavikolanu K."/>
            <person name="Mehta A."/>
            <person name="Aluvathingal J."/>
            <person name="Nadendla S."/>
            <person name="Myers T."/>
            <person name="Yan Y."/>
            <person name="Sichtig H."/>
        </authorList>
    </citation>
    <scope>NUCLEOTIDE SEQUENCE [LARGE SCALE GENOMIC DNA]</scope>
    <source>
        <strain evidence="3 5">FDAARGOS_795</strain>
        <plasmid evidence="3 5">unnamed3</plasmid>
    </source>
</reference>
<dbReference type="Proteomes" id="UP000031876">
    <property type="component" value="Plasmid 2"/>
</dbReference>
<geneLocation type="plasmid" evidence="1 4">
    <name>2</name>
</geneLocation>
<reference evidence="1 4" key="1">
    <citation type="journal article" date="2015" name="Genome Announc.">
        <title>Complete genome sequences for 35 biothreat assay-relevant bacillus species.</title>
        <authorList>
            <person name="Johnson S.L."/>
            <person name="Daligault H.E."/>
            <person name="Davenport K.W."/>
            <person name="Jaissle J."/>
            <person name="Frey K.G."/>
            <person name="Ladner J.T."/>
            <person name="Broomall S.M."/>
            <person name="Bishop-Lilly K.A."/>
            <person name="Bruce D.C."/>
            <person name="Gibbons H.S."/>
            <person name="Coyne S.R."/>
            <person name="Lo C.C."/>
            <person name="Meincke L."/>
            <person name="Munk A.C."/>
            <person name="Koroleva G.I."/>
            <person name="Rosenzweig C.N."/>
            <person name="Palacios G.F."/>
            <person name="Redden C.L."/>
            <person name="Minogue T.D."/>
            <person name="Chain P.S."/>
        </authorList>
    </citation>
    <scope>NUCLEOTIDE SEQUENCE [LARGE SCALE GENOMIC DNA]</scope>
    <source>
        <strain evidence="1 4">HD1011</strain>
        <plasmid evidence="1 4">2</plasmid>
    </source>
</reference>
<accession>A0A0B5N7X6</accession>
<sequence>MSNAILIDVQDNKELMARLTNVADHLSPYRVVERRGFFPIRKDVEVQFDNYRKYKPEVFFSPEELKEYNNYLEFREKLKNVLTYGNVTLNLGIKLEGKKNLSDAYLDYVIELIMEKDGDASKLEVNLDKFYIKLEGSKVYKFNQYKRMYERVQEGYRIINDLQGKEDPYYVKIPINRNTLPFLDKNKNGLTAKYLYSYTFKKNLRTDRLIQRFLTEFESSDSIEITDLSFNKNYVYLDIVCSAIRQKEVIAIFKHVFDETGDNKLKDYYVMVQVHNMNLSLENEHSYFILEGDCKFQIGELEILSDNFMEFPMYWLSNGESYC</sequence>
<dbReference type="Proteomes" id="UP000501107">
    <property type="component" value="Plasmid unnamed3"/>
</dbReference>
<dbReference type="EMBL" id="CP009334">
    <property type="protein sequence ID" value="AJG73864.1"/>
    <property type="molecule type" value="Genomic_DNA"/>
</dbReference>
<protein>
    <submittedName>
        <fullName evidence="3">Uncharacterized protein</fullName>
    </submittedName>
</protein>
<gene>
    <name evidence="1" type="ORF">BF38_5743</name>
    <name evidence="2" type="ORF">FO599_02130</name>
    <name evidence="3" type="ORF">FOC89_02140</name>
</gene>